<gene>
    <name evidence="1" type="ORF">LARSCL_LOCUS19622</name>
</gene>
<evidence type="ECO:0000313" key="2">
    <source>
        <dbReference type="Proteomes" id="UP001497382"/>
    </source>
</evidence>
<dbReference type="EMBL" id="CAXIEN010000388">
    <property type="protein sequence ID" value="CAL1296085.1"/>
    <property type="molecule type" value="Genomic_DNA"/>
</dbReference>
<sequence>MKCLKCDNSCEYSNIRELVKRLKFVHNVQNGDKTKCIADGCGQYFNRVYNLILHHENFQDDDAITINSYAPDNNFVIPNEIVNFTVENSESSVELQDNININGLAFDFCSEIMNKNNMTYTSALSVVGLTSDLLKNATNFLGQSLQSSGINIPSVNNDLEKVKNMLKPFNSVFKFKHQFEKSEFLIKPVEIELGNRFEQRFVKGSVYQVQVKDTYQYVPIVTVLKALFNRHNIINEVLNYKNLVRQQDLSNIQDGQYYKAHKIFSSDNSAIALEFDIDDVDFNNPCPQTGSGIFYN</sequence>
<dbReference type="AlphaFoldDB" id="A0AAV2BK96"/>
<organism evidence="1 2">
    <name type="scientific">Larinioides sclopetarius</name>
    <dbReference type="NCBI Taxonomy" id="280406"/>
    <lineage>
        <taxon>Eukaryota</taxon>
        <taxon>Metazoa</taxon>
        <taxon>Ecdysozoa</taxon>
        <taxon>Arthropoda</taxon>
        <taxon>Chelicerata</taxon>
        <taxon>Arachnida</taxon>
        <taxon>Araneae</taxon>
        <taxon>Araneomorphae</taxon>
        <taxon>Entelegynae</taxon>
        <taxon>Araneoidea</taxon>
        <taxon>Araneidae</taxon>
        <taxon>Larinioides</taxon>
    </lineage>
</organism>
<keyword evidence="2" id="KW-1185">Reference proteome</keyword>
<reference evidence="1 2" key="1">
    <citation type="submission" date="2024-04" db="EMBL/GenBank/DDBJ databases">
        <authorList>
            <person name="Rising A."/>
            <person name="Reimegard J."/>
            <person name="Sonavane S."/>
            <person name="Akerstrom W."/>
            <person name="Nylinder S."/>
            <person name="Hedman E."/>
            <person name="Kallberg Y."/>
        </authorList>
    </citation>
    <scope>NUCLEOTIDE SEQUENCE [LARGE SCALE GENOMIC DNA]</scope>
</reference>
<proteinExistence type="predicted"/>
<name>A0AAV2BK96_9ARAC</name>
<dbReference type="Proteomes" id="UP001497382">
    <property type="component" value="Unassembled WGS sequence"/>
</dbReference>
<accession>A0AAV2BK96</accession>
<comment type="caution">
    <text evidence="1">The sequence shown here is derived from an EMBL/GenBank/DDBJ whole genome shotgun (WGS) entry which is preliminary data.</text>
</comment>
<protein>
    <submittedName>
        <fullName evidence="1">Uncharacterized protein</fullName>
    </submittedName>
</protein>
<evidence type="ECO:0000313" key="1">
    <source>
        <dbReference type="EMBL" id="CAL1296085.1"/>
    </source>
</evidence>